<evidence type="ECO:0000313" key="3">
    <source>
        <dbReference type="Proteomes" id="UP000324831"/>
    </source>
</evidence>
<dbReference type="Proteomes" id="UP000324831">
    <property type="component" value="Unassembled WGS sequence"/>
</dbReference>
<name>A0A478FUN0_9MOLU</name>
<sequence>MSTQVIGAAVAGTAVVGGGGALAAYAAGAFDGEKNTKTSVRYSNFLEYAKAKKLGNEIFSESDIGTKLSNKTETPIYKDTIKNSIEKMNSSVEGATKPEKGDFESAVTDKDDAIKKFTHKWCDAVSKKTKTGGSSNEGWTEDEITSDPEFTPFKEICLKPKTSR</sequence>
<proteinExistence type="predicted"/>
<reference evidence="2 3" key="1">
    <citation type="submission" date="2019-01" db="EMBL/GenBank/DDBJ databases">
        <title>Draft genome sequences of Candidatus Mycoplasma haemohominis SWG34-3 identified from a patient with pyrexia, anemia and liver dysfunction.</title>
        <authorList>
            <person name="Sekizuka T."/>
            <person name="Hattori N."/>
            <person name="Katano H."/>
            <person name="Takuma T."/>
            <person name="Ito T."/>
            <person name="Arai N."/>
            <person name="Yanai R."/>
            <person name="Ishii S."/>
            <person name="Miura Y."/>
            <person name="Tokunaga T."/>
            <person name="Watanabe H."/>
            <person name="Nomura N."/>
            <person name="Eguchi J."/>
            <person name="Arai T."/>
            <person name="Hasegawa H."/>
            <person name="Nakamaki T."/>
            <person name="Wakita T."/>
            <person name="Niki Y."/>
            <person name="Kuroda M."/>
        </authorList>
    </citation>
    <scope>NUCLEOTIDE SEQUENCE [LARGE SCALE GENOMIC DNA]</scope>
    <source>
        <strain evidence="2">SWG34-3</strain>
    </source>
</reference>
<dbReference type="EMBL" id="BIMN01000009">
    <property type="protein sequence ID" value="GCE64046.1"/>
    <property type="molecule type" value="Genomic_DNA"/>
</dbReference>
<evidence type="ECO:0000313" key="2">
    <source>
        <dbReference type="EMBL" id="GCE64046.1"/>
    </source>
</evidence>
<evidence type="ECO:0000256" key="1">
    <source>
        <dbReference type="SAM" id="MobiDB-lite"/>
    </source>
</evidence>
<accession>A0A478FUN0</accession>
<organism evidence="2 3">
    <name type="scientific">Candidatus Mycoplasma haematohominis</name>
    <dbReference type="NCBI Taxonomy" id="1494318"/>
    <lineage>
        <taxon>Bacteria</taxon>
        <taxon>Bacillati</taxon>
        <taxon>Mycoplasmatota</taxon>
        <taxon>Mollicutes</taxon>
        <taxon>Mycoplasmataceae</taxon>
        <taxon>Mycoplasma</taxon>
    </lineage>
</organism>
<comment type="caution">
    <text evidence="2">The sequence shown here is derived from an EMBL/GenBank/DDBJ whole genome shotgun (WGS) entry which is preliminary data.</text>
</comment>
<feature type="region of interest" description="Disordered" evidence="1">
    <location>
        <begin position="127"/>
        <end position="146"/>
    </location>
</feature>
<gene>
    <name evidence="2" type="ORF">MHSWG343_10540</name>
</gene>
<dbReference type="AlphaFoldDB" id="A0A478FUN0"/>
<protein>
    <submittedName>
        <fullName evidence="2">Uncharacterized protein</fullName>
    </submittedName>
</protein>